<evidence type="ECO:0000313" key="1">
    <source>
        <dbReference type="EMBL" id="SFK05872.1"/>
    </source>
</evidence>
<organism evidence="1 2">
    <name type="scientific">Methylocapsa palsarum</name>
    <dbReference type="NCBI Taxonomy" id="1612308"/>
    <lineage>
        <taxon>Bacteria</taxon>
        <taxon>Pseudomonadati</taxon>
        <taxon>Pseudomonadota</taxon>
        <taxon>Alphaproteobacteria</taxon>
        <taxon>Hyphomicrobiales</taxon>
        <taxon>Beijerinckiaceae</taxon>
        <taxon>Methylocapsa</taxon>
    </lineage>
</organism>
<dbReference type="GO" id="GO:0003677">
    <property type="term" value="F:DNA binding"/>
    <property type="evidence" value="ECO:0007669"/>
    <property type="project" value="InterPro"/>
</dbReference>
<evidence type="ECO:0000313" key="2">
    <source>
        <dbReference type="Proteomes" id="UP000198755"/>
    </source>
</evidence>
<accession>A0A1I3WEH9</accession>
<protein>
    <submittedName>
        <fullName evidence="1">DNA polymerase III, chi subunit</fullName>
    </submittedName>
</protein>
<dbReference type="RefSeq" id="WP_091677207.1">
    <property type="nucleotide sequence ID" value="NZ_FOSN01000001.1"/>
</dbReference>
<dbReference type="EMBL" id="FOSN01000001">
    <property type="protein sequence ID" value="SFK05872.1"/>
    <property type="molecule type" value="Genomic_DNA"/>
</dbReference>
<dbReference type="GO" id="GO:0003887">
    <property type="term" value="F:DNA-directed DNA polymerase activity"/>
    <property type="evidence" value="ECO:0007669"/>
    <property type="project" value="InterPro"/>
</dbReference>
<dbReference type="Pfam" id="PF04364">
    <property type="entry name" value="DNA_pol3_chi"/>
    <property type="match status" value="1"/>
</dbReference>
<name>A0A1I3WEH9_9HYPH</name>
<dbReference type="Proteomes" id="UP000198755">
    <property type="component" value="Unassembled WGS sequence"/>
</dbReference>
<dbReference type="GO" id="GO:0006260">
    <property type="term" value="P:DNA replication"/>
    <property type="evidence" value="ECO:0007669"/>
    <property type="project" value="InterPro"/>
</dbReference>
<dbReference type="NCBIfam" id="NF004347">
    <property type="entry name" value="PRK05728.1-4"/>
    <property type="match status" value="1"/>
</dbReference>
<dbReference type="Gene3D" id="3.40.50.10110">
    <property type="entry name" value="DNA polymerase III subunit chi"/>
    <property type="match status" value="1"/>
</dbReference>
<dbReference type="GO" id="GO:0032298">
    <property type="term" value="P:positive regulation of DNA-templated DNA replication initiation"/>
    <property type="evidence" value="ECO:0007669"/>
    <property type="project" value="TreeGrafter"/>
</dbReference>
<dbReference type="InterPro" id="IPR007459">
    <property type="entry name" value="DNA_pol3_chi"/>
</dbReference>
<keyword evidence="2" id="KW-1185">Reference proteome</keyword>
<gene>
    <name evidence="1" type="ORF">SAMN05444581_101559</name>
</gene>
<proteinExistence type="predicted"/>
<dbReference type="PANTHER" id="PTHR38767">
    <property type="entry name" value="DNA POLYMERASE III SUBUNIT CHI"/>
    <property type="match status" value="1"/>
</dbReference>
<dbReference type="OrthoDB" id="9795973at2"/>
<dbReference type="InterPro" id="IPR036768">
    <property type="entry name" value="PolIII_chi_sf"/>
</dbReference>
<dbReference type="PANTHER" id="PTHR38767:SF1">
    <property type="entry name" value="DNA POLYMERASE III SUBUNIT CHI"/>
    <property type="match status" value="1"/>
</dbReference>
<dbReference type="SUPFAM" id="SSF102400">
    <property type="entry name" value="DNA polymerase III chi subunit"/>
    <property type="match status" value="1"/>
</dbReference>
<dbReference type="STRING" id="1612308.SAMN05444581_101559"/>
<sequence length="155" mass="17501">MTEIWFYHLQRQTLDNVLPGLIEKCLARGWRVVVQARSGERLEAIDHLLWTYSDASFLAHGSARDGDADLQPVYLSTGPENPNGAAVRFFVERAPISPSLGEPQACAYTRAINVFDGADDDELTDARAQWRQLKEQGFAMAYWRQDDTGRWEKAG</sequence>
<dbReference type="AlphaFoldDB" id="A0A1I3WEH9"/>
<reference evidence="1 2" key="1">
    <citation type="submission" date="2016-10" db="EMBL/GenBank/DDBJ databases">
        <authorList>
            <person name="de Groot N.N."/>
        </authorList>
    </citation>
    <scope>NUCLEOTIDE SEQUENCE [LARGE SCALE GENOMIC DNA]</scope>
    <source>
        <strain evidence="1 2">NE2</strain>
    </source>
</reference>